<feature type="domain" description="DUF3592" evidence="2">
    <location>
        <begin position="66"/>
        <end position="143"/>
    </location>
</feature>
<comment type="caution">
    <text evidence="3">The sequence shown here is derived from an EMBL/GenBank/DDBJ whole genome shotgun (WGS) entry which is preliminary data.</text>
</comment>
<gene>
    <name evidence="3" type="ORF">FDY95_05690</name>
</gene>
<reference evidence="3 4" key="1">
    <citation type="submission" date="2019-05" db="EMBL/GenBank/DDBJ databases">
        <title>Hymenobacter edaphi sp. nov., isolated from abandoned arsenic-contaminated farmland soil.</title>
        <authorList>
            <person name="Nie L."/>
        </authorList>
    </citation>
    <scope>NUCLEOTIDE SEQUENCE [LARGE SCALE GENOMIC DNA]</scope>
    <source>
        <strain evidence="3 4">1-3-3-8</strain>
    </source>
</reference>
<evidence type="ECO:0000313" key="4">
    <source>
        <dbReference type="Proteomes" id="UP000305517"/>
    </source>
</evidence>
<keyword evidence="1" id="KW-0812">Transmembrane</keyword>
<feature type="transmembrane region" description="Helical" evidence="1">
    <location>
        <begin position="151"/>
        <end position="170"/>
    </location>
</feature>
<dbReference type="Proteomes" id="UP000305517">
    <property type="component" value="Unassembled WGS sequence"/>
</dbReference>
<dbReference type="Pfam" id="PF12158">
    <property type="entry name" value="DUF3592"/>
    <property type="match status" value="1"/>
</dbReference>
<dbReference type="OrthoDB" id="2242169at2"/>
<accession>A0A5R8WU36</accession>
<feature type="transmembrane region" description="Helical" evidence="1">
    <location>
        <begin position="27"/>
        <end position="48"/>
    </location>
</feature>
<dbReference type="AlphaFoldDB" id="A0A5R8WU36"/>
<protein>
    <submittedName>
        <fullName evidence="3">DUF3592 domain-containing protein</fullName>
    </submittedName>
</protein>
<dbReference type="InterPro" id="IPR021994">
    <property type="entry name" value="DUF3592"/>
</dbReference>
<dbReference type="EMBL" id="VAJM01000002">
    <property type="protein sequence ID" value="TLM95279.1"/>
    <property type="molecule type" value="Genomic_DNA"/>
</dbReference>
<evidence type="ECO:0000259" key="2">
    <source>
        <dbReference type="Pfam" id="PF12158"/>
    </source>
</evidence>
<sequence>MTGSCATTASFGGMAPSPASTAGRPHAAHYIASLVAAVFCVVLLYLAAQEARGVLARRTEGVPLVGTVTQRRVILPSSDKNDKRATTRKPGDATIEYSVAASYQGRAVRLVNRFHNSPATYQVGDKVPIIYVPTQPEHSRLATTTEQYGQLLQLTGFGLLSGFAAALLWLRRATAGALFGDSPKRPGSTH</sequence>
<evidence type="ECO:0000313" key="3">
    <source>
        <dbReference type="EMBL" id="TLM95279.1"/>
    </source>
</evidence>
<organism evidence="3 4">
    <name type="scientific">Hymenobacter jeollabukensis</name>
    <dbReference type="NCBI Taxonomy" id="2025313"/>
    <lineage>
        <taxon>Bacteria</taxon>
        <taxon>Pseudomonadati</taxon>
        <taxon>Bacteroidota</taxon>
        <taxon>Cytophagia</taxon>
        <taxon>Cytophagales</taxon>
        <taxon>Hymenobacteraceae</taxon>
        <taxon>Hymenobacter</taxon>
    </lineage>
</organism>
<keyword evidence="4" id="KW-1185">Reference proteome</keyword>
<proteinExistence type="predicted"/>
<evidence type="ECO:0000256" key="1">
    <source>
        <dbReference type="SAM" id="Phobius"/>
    </source>
</evidence>
<keyword evidence="1" id="KW-0472">Membrane</keyword>
<keyword evidence="1" id="KW-1133">Transmembrane helix</keyword>
<name>A0A5R8WU36_9BACT</name>